<dbReference type="Proteomes" id="UP000225416">
    <property type="component" value="Segment"/>
</dbReference>
<evidence type="ECO:0000313" key="2">
    <source>
        <dbReference type="EMBL" id="APC43254.1"/>
    </source>
</evidence>
<proteinExistence type="predicted"/>
<evidence type="ECO:0000256" key="1">
    <source>
        <dbReference type="SAM" id="MobiDB-lite"/>
    </source>
</evidence>
<protein>
    <recommendedName>
        <fullName evidence="4">Head-to-tail connector protein</fullName>
    </recommendedName>
</protein>
<feature type="region of interest" description="Disordered" evidence="1">
    <location>
        <begin position="92"/>
        <end position="111"/>
    </location>
</feature>
<evidence type="ECO:0000313" key="3">
    <source>
        <dbReference type="Proteomes" id="UP000225416"/>
    </source>
</evidence>
<accession>A0A1J0GNV9</accession>
<keyword evidence="3" id="KW-1185">Reference proteome</keyword>
<name>A0A1J0GNV9_9CAUD</name>
<reference evidence="2 3" key="1">
    <citation type="submission" date="2016-09" db="EMBL/GenBank/DDBJ databases">
        <title>DNA sequence of the Streptomyces Phage Joe and characterization of phiJoe genome integration and excision.</title>
        <authorList>
            <person name="Fogg P.C.M."/>
            <person name="Haley J.A."/>
            <person name="Margaret S.C.M."/>
        </authorList>
    </citation>
    <scope>NUCLEOTIDE SEQUENCE [LARGE SCALE GENOMIC DNA]</scope>
</reference>
<dbReference type="EMBL" id="KX815338">
    <property type="protein sequence ID" value="APC43254.1"/>
    <property type="molecule type" value="Genomic_DNA"/>
</dbReference>
<evidence type="ECO:0008006" key="4">
    <source>
        <dbReference type="Google" id="ProtNLM"/>
    </source>
</evidence>
<gene>
    <name evidence="2" type="ORF">Joe_14</name>
</gene>
<sequence>MSLQRRRGQVARIWKTSVETDRRGNEVVRASADGPHEVRAAFIPQRSAKAEVPGQQLINVTRMIVAADLEDVTLWSRVEYMGKQWDIVTPPAYHHGPRKSRHWSIDIRERT</sequence>
<organism evidence="2 3">
    <name type="scientific">Streptomyces phage Joe</name>
    <dbReference type="NCBI Taxonomy" id="1913034"/>
    <lineage>
        <taxon>Viruses</taxon>
        <taxon>Duplodnaviria</taxon>
        <taxon>Heunggongvirae</taxon>
        <taxon>Uroviricota</taxon>
        <taxon>Caudoviricetes</taxon>
        <taxon>Arquatrovirinae</taxon>
        <taxon>Camvirus</taxon>
        <taxon>Camvirus joe</taxon>
    </lineage>
</organism>